<feature type="chain" id="PRO_5038224473" evidence="1">
    <location>
        <begin position="25"/>
        <end position="185"/>
    </location>
</feature>
<proteinExistence type="predicted"/>
<evidence type="ECO:0000313" key="3">
    <source>
        <dbReference type="EMBL" id="PHU40852.1"/>
    </source>
</evidence>
<dbReference type="AlphaFoldDB" id="A0A2G3DTM4"/>
<keyword evidence="4" id="KW-1185">Reference proteome</keyword>
<dbReference type="RefSeq" id="WP_099392347.1">
    <property type="nucleotide sequence ID" value="NZ_PDYF01000025.1"/>
</dbReference>
<organism evidence="2 5">
    <name type="scientific">Pseudobutyrivibrio ruminis</name>
    <dbReference type="NCBI Taxonomy" id="46206"/>
    <lineage>
        <taxon>Bacteria</taxon>
        <taxon>Bacillati</taxon>
        <taxon>Bacillota</taxon>
        <taxon>Clostridia</taxon>
        <taxon>Lachnospirales</taxon>
        <taxon>Lachnospiraceae</taxon>
        <taxon>Pseudobutyrivibrio</taxon>
    </lineage>
</organism>
<dbReference type="Proteomes" id="UP000224317">
    <property type="component" value="Unassembled WGS sequence"/>
</dbReference>
<sequence length="185" mass="20981">MKKFKFTKIVSFALAMFMAFSVFTVNVSAASRGDAYKRELTAEEIATIKTVFDAKYYGSVYLDVVHFYGYDYYTPAIDDILFAHFINCGIWEERQPSAAFNVDVYASRNTDLQPQLGDNIIGYYMYYATHLKEQSWRVVPTLNDAWAKQATIYSVYDFQVGQVGPKAGAVAVQTPDSPAFKIDEK</sequence>
<evidence type="ECO:0000313" key="5">
    <source>
        <dbReference type="Proteomes" id="UP000225889"/>
    </source>
</evidence>
<evidence type="ECO:0000256" key="1">
    <source>
        <dbReference type="SAM" id="SignalP"/>
    </source>
</evidence>
<feature type="signal peptide" evidence="1">
    <location>
        <begin position="1"/>
        <end position="24"/>
    </location>
</feature>
<gene>
    <name evidence="3" type="ORF">CSX00_04345</name>
    <name evidence="2" type="ORF">CSX01_10410</name>
</gene>
<evidence type="ECO:0000313" key="2">
    <source>
        <dbReference type="EMBL" id="PHU34397.1"/>
    </source>
</evidence>
<accession>A0A2G3DTM4</accession>
<dbReference type="EMBL" id="PDYH01000011">
    <property type="protein sequence ID" value="PHU40852.1"/>
    <property type="molecule type" value="Genomic_DNA"/>
</dbReference>
<name>A0A2G3DTM4_9FIRM</name>
<protein>
    <submittedName>
        <fullName evidence="2">Uncharacterized protein</fullName>
    </submittedName>
</protein>
<reference evidence="2" key="1">
    <citation type="submission" date="2017-10" db="EMBL/GenBank/DDBJ databases">
        <title>Resolving the taxonomy of Roseburia spp., Eubacterium rectale and Agathobacter spp. through phylogenomic analysis.</title>
        <authorList>
            <person name="Sheridan P.O."/>
            <person name="Walker A.W."/>
            <person name="Duncan S.H."/>
            <person name="Scott K.P."/>
            <person name="Toole P.W.O."/>
            <person name="Luis P."/>
            <person name="Flint H.J."/>
        </authorList>
    </citation>
    <scope>NUCLEOTIDE SEQUENCE [LARGE SCALE GENOMIC DNA]</scope>
    <source>
        <strain evidence="3">JK10</strain>
        <strain evidence="2">JK626</strain>
    </source>
</reference>
<dbReference type="Proteomes" id="UP000225889">
    <property type="component" value="Unassembled WGS sequence"/>
</dbReference>
<reference evidence="2" key="2">
    <citation type="submission" date="2017-10" db="EMBL/GenBank/DDBJ databases">
        <authorList>
            <person name="Banno H."/>
            <person name="Chua N.-H."/>
        </authorList>
    </citation>
    <scope>NUCLEOTIDE SEQUENCE [LARGE SCALE GENOMIC DNA]</scope>
    <source>
        <strain evidence="3">JK10</strain>
        <strain evidence="2">JK626</strain>
    </source>
</reference>
<evidence type="ECO:0000313" key="4">
    <source>
        <dbReference type="Proteomes" id="UP000224317"/>
    </source>
</evidence>
<dbReference type="EMBL" id="PDYF01000025">
    <property type="protein sequence ID" value="PHU34397.1"/>
    <property type="molecule type" value="Genomic_DNA"/>
</dbReference>
<keyword evidence="1" id="KW-0732">Signal</keyword>
<comment type="caution">
    <text evidence="2">The sequence shown here is derived from an EMBL/GenBank/DDBJ whole genome shotgun (WGS) entry which is preliminary data.</text>
</comment>